<evidence type="ECO:0000256" key="10">
    <source>
        <dbReference type="ARBA" id="ARBA00041614"/>
    </source>
</evidence>
<dbReference type="Pfam" id="PF22666">
    <property type="entry name" value="Glyco_hydro_2_N2"/>
    <property type="match status" value="1"/>
</dbReference>
<dbReference type="Pfam" id="PF00703">
    <property type="entry name" value="Glyco_hydro_2"/>
    <property type="match status" value="1"/>
</dbReference>
<dbReference type="PANTHER" id="PTHR43730">
    <property type="entry name" value="BETA-MANNOSIDASE"/>
    <property type="match status" value="1"/>
</dbReference>
<evidence type="ECO:0000256" key="3">
    <source>
        <dbReference type="ARBA" id="ARBA00012754"/>
    </source>
</evidence>
<feature type="domain" description="Beta-mannosidase-like galactose-binding" evidence="13">
    <location>
        <begin position="10"/>
        <end position="176"/>
    </location>
</feature>
<gene>
    <name evidence="14" type="ORF">DNG_06666</name>
</gene>
<dbReference type="SUPFAM" id="SSF51445">
    <property type="entry name" value="(Trans)glycosidases"/>
    <property type="match status" value="1"/>
</dbReference>
<evidence type="ECO:0000256" key="4">
    <source>
        <dbReference type="ARBA" id="ARBA00022801"/>
    </source>
</evidence>
<dbReference type="InterPro" id="IPR054593">
    <property type="entry name" value="Beta-mannosidase-like_N2"/>
</dbReference>
<comment type="pathway">
    <text evidence="2">Glycan metabolism; N-glycan degradation.</text>
</comment>
<accession>A0AAE8N2W3</accession>
<evidence type="ECO:0000256" key="8">
    <source>
        <dbReference type="ARBA" id="ARBA00038429"/>
    </source>
</evidence>
<dbReference type="Gene3D" id="2.60.40.10">
    <property type="entry name" value="Immunoglobulins"/>
    <property type="match status" value="2"/>
</dbReference>
<dbReference type="EC" id="3.2.1.25" evidence="3"/>
<dbReference type="GO" id="GO:0004567">
    <property type="term" value="F:beta-mannosidase activity"/>
    <property type="evidence" value="ECO:0007669"/>
    <property type="project" value="UniProtKB-EC"/>
</dbReference>
<feature type="domain" description="Mannosidase Ig/CBM-like" evidence="12">
    <location>
        <begin position="688"/>
        <end position="773"/>
    </location>
</feature>
<organism evidence="14 15">
    <name type="scientific">Cephalotrichum gorgonifer</name>
    <dbReference type="NCBI Taxonomy" id="2041049"/>
    <lineage>
        <taxon>Eukaryota</taxon>
        <taxon>Fungi</taxon>
        <taxon>Dikarya</taxon>
        <taxon>Ascomycota</taxon>
        <taxon>Pezizomycotina</taxon>
        <taxon>Sordariomycetes</taxon>
        <taxon>Hypocreomycetidae</taxon>
        <taxon>Microascales</taxon>
        <taxon>Microascaceae</taxon>
        <taxon>Cephalotrichum</taxon>
    </lineage>
</organism>
<evidence type="ECO:0000259" key="12">
    <source>
        <dbReference type="Pfam" id="PF17786"/>
    </source>
</evidence>
<evidence type="ECO:0000313" key="15">
    <source>
        <dbReference type="Proteomes" id="UP001187682"/>
    </source>
</evidence>
<dbReference type="GO" id="GO:0000272">
    <property type="term" value="P:polysaccharide catabolic process"/>
    <property type="evidence" value="ECO:0007669"/>
    <property type="project" value="UniProtKB-KW"/>
</dbReference>
<keyword evidence="15" id="KW-1185">Reference proteome</keyword>
<keyword evidence="4" id="KW-0378">Hydrolase</keyword>
<evidence type="ECO:0000259" key="11">
    <source>
        <dbReference type="Pfam" id="PF00703"/>
    </source>
</evidence>
<evidence type="ECO:0000313" key="14">
    <source>
        <dbReference type="EMBL" id="SPO03983.1"/>
    </source>
</evidence>
<comment type="caution">
    <text evidence="14">The sequence shown here is derived from an EMBL/GenBank/DDBJ whole genome shotgun (WGS) entry which is preliminary data.</text>
</comment>
<comment type="similarity">
    <text evidence="8">Belongs to the glycosyl hydrolase 2 family. Beta-mannosidase B subfamily.</text>
</comment>
<name>A0AAE8N2W3_9PEZI</name>
<dbReference type="EMBL" id="ONZQ02000009">
    <property type="protein sequence ID" value="SPO03983.1"/>
    <property type="molecule type" value="Genomic_DNA"/>
</dbReference>
<evidence type="ECO:0000256" key="7">
    <source>
        <dbReference type="ARBA" id="ARBA00023326"/>
    </source>
</evidence>
<dbReference type="FunFam" id="3.20.20.80:FF:000050">
    <property type="entry name" value="Beta-mannosidase B"/>
    <property type="match status" value="1"/>
</dbReference>
<dbReference type="Pfam" id="PF17786">
    <property type="entry name" value="Mannosidase_ig"/>
    <property type="match status" value="1"/>
</dbReference>
<dbReference type="InterPro" id="IPR013783">
    <property type="entry name" value="Ig-like_fold"/>
</dbReference>
<evidence type="ECO:0000256" key="2">
    <source>
        <dbReference type="ARBA" id="ARBA00004740"/>
    </source>
</evidence>
<keyword evidence="5" id="KW-0119">Carbohydrate metabolism</keyword>
<feature type="domain" description="Glycoside hydrolase family 2 immunoglobulin-like beta-sandwich" evidence="11">
    <location>
        <begin position="190"/>
        <end position="287"/>
    </location>
</feature>
<dbReference type="PANTHER" id="PTHR43730:SF1">
    <property type="entry name" value="BETA-MANNOSIDASE"/>
    <property type="match status" value="1"/>
</dbReference>
<protein>
    <recommendedName>
        <fullName evidence="9">Beta-mannosidase B</fullName>
        <ecNumber evidence="3">3.2.1.25</ecNumber>
    </recommendedName>
    <alternativeName>
        <fullName evidence="10">Mannanase B</fullName>
    </alternativeName>
</protein>
<evidence type="ECO:0000256" key="5">
    <source>
        <dbReference type="ARBA" id="ARBA00023277"/>
    </source>
</evidence>
<reference evidence="14" key="1">
    <citation type="submission" date="2018-03" db="EMBL/GenBank/DDBJ databases">
        <authorList>
            <person name="Guldener U."/>
        </authorList>
    </citation>
    <scope>NUCLEOTIDE SEQUENCE</scope>
</reference>
<evidence type="ECO:0000256" key="1">
    <source>
        <dbReference type="ARBA" id="ARBA00000829"/>
    </source>
</evidence>
<dbReference type="GO" id="GO:0006516">
    <property type="term" value="P:glycoprotein catabolic process"/>
    <property type="evidence" value="ECO:0007669"/>
    <property type="project" value="TreeGrafter"/>
</dbReference>
<evidence type="ECO:0000256" key="9">
    <source>
        <dbReference type="ARBA" id="ARBA00041069"/>
    </source>
</evidence>
<dbReference type="SUPFAM" id="SSF49785">
    <property type="entry name" value="Galactose-binding domain-like"/>
    <property type="match status" value="1"/>
</dbReference>
<dbReference type="Gene3D" id="2.60.120.260">
    <property type="entry name" value="Galactose-binding domain-like"/>
    <property type="match status" value="1"/>
</dbReference>
<keyword evidence="7" id="KW-0624">Polysaccharide degradation</keyword>
<dbReference type="InterPro" id="IPR006102">
    <property type="entry name" value="Ig-like_GH2"/>
</dbReference>
<dbReference type="InterPro" id="IPR008979">
    <property type="entry name" value="Galactose-bd-like_sf"/>
</dbReference>
<dbReference type="InterPro" id="IPR017853">
    <property type="entry name" value="GH"/>
</dbReference>
<keyword evidence="6" id="KW-0326">Glycosidase</keyword>
<dbReference type="Proteomes" id="UP001187682">
    <property type="component" value="Unassembled WGS sequence"/>
</dbReference>
<dbReference type="Gene3D" id="3.20.20.80">
    <property type="entry name" value="Glycosidases"/>
    <property type="match status" value="1"/>
</dbReference>
<proteinExistence type="inferred from homology"/>
<evidence type="ECO:0000259" key="13">
    <source>
        <dbReference type="Pfam" id="PF22666"/>
    </source>
</evidence>
<evidence type="ECO:0000256" key="6">
    <source>
        <dbReference type="ARBA" id="ARBA00023295"/>
    </source>
</evidence>
<dbReference type="InterPro" id="IPR050887">
    <property type="entry name" value="Beta-mannosidase_GH2"/>
</dbReference>
<comment type="catalytic activity">
    <reaction evidence="1">
        <text>Hydrolysis of terminal, non-reducing beta-D-mannose residues in beta-D-mannosides.</text>
        <dbReference type="EC" id="3.2.1.25"/>
    </reaction>
</comment>
<dbReference type="InterPro" id="IPR041447">
    <property type="entry name" value="Mannosidase_ig"/>
</dbReference>
<sequence length="844" mass="95502">MASKQALTSWSWRDSVDPDLAGSTEIPTNIHLDLLAAKAIPDPFVGRNEADTQWIHSKMWVYTTTFEASAVGQDERVDLVFDGLDTFATVKLNGEEILKSDNMFIAHRVDVRKHIRPTNELEIVFGSAYNISEELRAQKGDRLCWNGHYGRVYVRKAQYHFGWDWGPSFVTCGPWKPIRLERYISRVEEIKVDIDLSAGLTEAAVTIDATVEPSIPSHYLEIELAEPAGRVIPPQKTQGGSSSYRIENPELWYPHSHGKQPLYQIQVTVRSDKGEILDSKTQTVGIRQVELIQSPLKEGSSFYFACNGIPIFMGGSNWIPGDSFLPRMTPDRYKRWIELAVRGNQNMIRIWGGGIYEDDSFFDECDRQGVLVWQDFCFACGQYPSDEEFINSVREEATQAIKRLRSHPSLAIWAGNNEDYQVANEGLNHDMTMPEEKWAESTFGARLTYERILPDLVKEHSPRALYWPGSPFGGVDNNTDRTAGDAHIWNVSSGMLLPYQRYPDVTARFVSEFGMLSCPSVTTIKESFFGDSDDLSPQSKAFESHIKANSYEKRMFTCMGENLRMSFELEAYVYLSQLTQSEAMYYAFRGWRRQFQGRECGGALVWQMNDTWPAVSWAIVDYFERPKMAYYAIARAMRPVTTGVSRKMKINPKPNAQHEALCNGKTSRDSAGIVTHSTPHIYPPRESTYSVWVANSTTETQTLKLRIRFVGIKTGLEVRSPIEKTVEAGPTGTTEVTSGETPDEELTVVISEIFGSEGKLLSHDVDWPQPLKHLTFPDRQLVVEVRGQEELVISASKPVKGLFFTNDGVQWSDNCVDVVPGQELTIIGKGLKEKPTWWYYGMGN</sequence>
<dbReference type="SUPFAM" id="SSF49303">
    <property type="entry name" value="beta-Galactosidase/glucuronidase domain"/>
    <property type="match status" value="2"/>
</dbReference>
<dbReference type="AlphaFoldDB" id="A0AAE8N2W3"/>
<dbReference type="InterPro" id="IPR036156">
    <property type="entry name" value="Beta-gal/glucu_dom_sf"/>
</dbReference>